<evidence type="ECO:0000313" key="2">
    <source>
        <dbReference type="Proteomes" id="UP001163823"/>
    </source>
</evidence>
<dbReference type="InterPro" id="IPR036561">
    <property type="entry name" value="MAM33_sf"/>
</dbReference>
<dbReference type="GO" id="GO:0005759">
    <property type="term" value="C:mitochondrial matrix"/>
    <property type="evidence" value="ECO:0007669"/>
    <property type="project" value="InterPro"/>
</dbReference>
<name>A0AAD7LJM1_QUISA</name>
<protein>
    <submittedName>
        <fullName evidence="1">Mitochondrial glycoprotein family protein</fullName>
    </submittedName>
</protein>
<evidence type="ECO:0000313" key="1">
    <source>
        <dbReference type="EMBL" id="KAJ7958531.1"/>
    </source>
</evidence>
<proteinExistence type="predicted"/>
<dbReference type="PANTHER" id="PTHR10826:SF14">
    <property type="entry name" value="MITOCHONDRIAL GLYCOPROTEIN FAMILY PROTEIN"/>
    <property type="match status" value="1"/>
</dbReference>
<reference evidence="1" key="1">
    <citation type="journal article" date="2023" name="Science">
        <title>Elucidation of the pathway for biosynthesis of saponin adjuvants from the soapbark tree.</title>
        <authorList>
            <person name="Reed J."/>
            <person name="Orme A."/>
            <person name="El-Demerdash A."/>
            <person name="Owen C."/>
            <person name="Martin L.B.B."/>
            <person name="Misra R.C."/>
            <person name="Kikuchi S."/>
            <person name="Rejzek M."/>
            <person name="Martin A.C."/>
            <person name="Harkess A."/>
            <person name="Leebens-Mack J."/>
            <person name="Louveau T."/>
            <person name="Stephenson M.J."/>
            <person name="Osbourn A."/>
        </authorList>
    </citation>
    <scope>NUCLEOTIDE SEQUENCE</scope>
    <source>
        <strain evidence="1">S10</strain>
    </source>
</reference>
<organism evidence="1 2">
    <name type="scientific">Quillaja saponaria</name>
    <name type="common">Soap bark tree</name>
    <dbReference type="NCBI Taxonomy" id="32244"/>
    <lineage>
        <taxon>Eukaryota</taxon>
        <taxon>Viridiplantae</taxon>
        <taxon>Streptophyta</taxon>
        <taxon>Embryophyta</taxon>
        <taxon>Tracheophyta</taxon>
        <taxon>Spermatophyta</taxon>
        <taxon>Magnoliopsida</taxon>
        <taxon>eudicotyledons</taxon>
        <taxon>Gunneridae</taxon>
        <taxon>Pentapetalae</taxon>
        <taxon>rosids</taxon>
        <taxon>fabids</taxon>
        <taxon>Fabales</taxon>
        <taxon>Quillajaceae</taxon>
        <taxon>Quillaja</taxon>
    </lineage>
</organism>
<keyword evidence="2" id="KW-1185">Reference proteome</keyword>
<dbReference type="Gene3D" id="3.10.280.10">
    <property type="entry name" value="Mitochondrial glycoprotein"/>
    <property type="match status" value="1"/>
</dbReference>
<accession>A0AAD7LJM1</accession>
<gene>
    <name evidence="1" type="ORF">O6P43_019244</name>
</gene>
<sequence>MARLIRTAQRAMLSSPSCSIKTLTDGLPRRHRNFALRSTEAILTTNLQTRPYVTETVSKSPFEANILRILRNEIEYHSEYAPPQQPITKFNSFTVQDRPGEQWITIRGKYGGDEDVKIEVTMFDGCEHVPKLGDDSSGVDVHLHISLLVDISKGEGGRELEFVCSAWPDRLEVDKVYLLRRDGMLTRPYMGPDFRNLNGKLQKTFRQYLEERGVNNELSVFLHEYMTNKDKTELLRWLGDVKSFVEK</sequence>
<dbReference type="Pfam" id="PF02330">
    <property type="entry name" value="MAM33"/>
    <property type="match status" value="1"/>
</dbReference>
<dbReference type="InterPro" id="IPR003428">
    <property type="entry name" value="MAM33"/>
</dbReference>
<dbReference type="SUPFAM" id="SSF54529">
    <property type="entry name" value="Mitochondrial glycoprotein MAM33-like"/>
    <property type="match status" value="1"/>
</dbReference>
<dbReference type="AlphaFoldDB" id="A0AAD7LJM1"/>
<dbReference type="KEGG" id="qsa:O6P43_019244"/>
<dbReference type="Proteomes" id="UP001163823">
    <property type="component" value="Chromosome 8"/>
</dbReference>
<dbReference type="PANTHER" id="PTHR10826">
    <property type="entry name" value="COMPLEMENT COMPONENT 1"/>
    <property type="match status" value="1"/>
</dbReference>
<comment type="caution">
    <text evidence="1">The sequence shown here is derived from an EMBL/GenBank/DDBJ whole genome shotgun (WGS) entry which is preliminary data.</text>
</comment>
<dbReference type="EMBL" id="JARAOO010000008">
    <property type="protein sequence ID" value="KAJ7958531.1"/>
    <property type="molecule type" value="Genomic_DNA"/>
</dbReference>
<dbReference type="FunFam" id="3.10.280.10:FF:000003">
    <property type="entry name" value="Mitochondrial glycoprotein"/>
    <property type="match status" value="1"/>
</dbReference>